<dbReference type="PANTHER" id="PTHR35247:SF1">
    <property type="entry name" value="TESTIS-EXPRESSED PROTEIN 43"/>
    <property type="match status" value="1"/>
</dbReference>
<name>A0AAD1WAP3_PELCU</name>
<evidence type="ECO:0008006" key="3">
    <source>
        <dbReference type="Google" id="ProtNLM"/>
    </source>
</evidence>
<reference evidence="1" key="1">
    <citation type="submission" date="2022-03" db="EMBL/GenBank/DDBJ databases">
        <authorList>
            <person name="Alioto T."/>
            <person name="Alioto T."/>
            <person name="Gomez Garrido J."/>
        </authorList>
    </citation>
    <scope>NUCLEOTIDE SEQUENCE</scope>
</reference>
<gene>
    <name evidence="1" type="ORF">PECUL_23A059598</name>
</gene>
<dbReference type="EMBL" id="OW240916">
    <property type="protein sequence ID" value="CAH2296063.1"/>
    <property type="molecule type" value="Genomic_DNA"/>
</dbReference>
<evidence type="ECO:0000313" key="1">
    <source>
        <dbReference type="EMBL" id="CAH2296063.1"/>
    </source>
</evidence>
<dbReference type="Pfam" id="PF14983">
    <property type="entry name" value="SPMIP10-like"/>
    <property type="match status" value="1"/>
</dbReference>
<keyword evidence="2" id="KW-1185">Reference proteome</keyword>
<organism evidence="1 2">
    <name type="scientific">Pelobates cultripes</name>
    <name type="common">Western spadefoot toad</name>
    <dbReference type="NCBI Taxonomy" id="61616"/>
    <lineage>
        <taxon>Eukaryota</taxon>
        <taxon>Metazoa</taxon>
        <taxon>Chordata</taxon>
        <taxon>Craniata</taxon>
        <taxon>Vertebrata</taxon>
        <taxon>Euteleostomi</taxon>
        <taxon>Amphibia</taxon>
        <taxon>Batrachia</taxon>
        <taxon>Anura</taxon>
        <taxon>Pelobatoidea</taxon>
        <taxon>Pelobatidae</taxon>
        <taxon>Pelobates</taxon>
    </lineage>
</organism>
<evidence type="ECO:0000313" key="2">
    <source>
        <dbReference type="Proteomes" id="UP001295444"/>
    </source>
</evidence>
<dbReference type="InterPro" id="IPR027965">
    <property type="entry name" value="SPMIP10"/>
</dbReference>
<protein>
    <recommendedName>
        <fullName evidence="3">Testis expressed 43</fullName>
    </recommendedName>
</protein>
<dbReference type="AlphaFoldDB" id="A0AAD1WAP3"/>
<dbReference type="Proteomes" id="UP001295444">
    <property type="component" value="Chromosome 05"/>
</dbReference>
<accession>A0AAD1WAP3</accession>
<proteinExistence type="predicted"/>
<sequence length="150" mass="17465">MSGHMDKAQTSKTDHHYVCKEPRKTTQVHGTLKTVGTITDINGLSHTHLAEFSRKHPLFPKHYVMPWKQDMTNRKLILKHARMAGVYTGACEDSLFVENKERLCHGEERKKIMEKVKIPAENWRTNVPLHSPLSRYISYMVTQKTRLLEQ</sequence>
<dbReference type="PANTHER" id="PTHR35247">
    <property type="entry name" value="TESTIS-EXPRESSED PROTEIN 43"/>
    <property type="match status" value="1"/>
</dbReference>